<dbReference type="AlphaFoldDB" id="A0A7K1L2N2"/>
<dbReference type="Pfam" id="PF12679">
    <property type="entry name" value="ABC2_membrane_2"/>
    <property type="match status" value="1"/>
</dbReference>
<evidence type="ECO:0000313" key="3">
    <source>
        <dbReference type="Proteomes" id="UP000432015"/>
    </source>
</evidence>
<name>A0A7K1L2N2_9ACTN</name>
<sequence>MTRDRYGFLLLLHAEWTKFRTVRGWVTGTVAAALLVVLFAVLAGIGGGDGGPDVPVGPDGGPVTDSFYLVHRPLTGDGSVTAAVSAPRSSLPRGLADLRPGRVPWSKAGLIIKAGTRQGSPYAAIMLTGGHGVRMQDGYTRDTAGPAGAAPRWLRLDRSGEEVTGLASADGTHWTRVGTVRVRGLGTTVLGGPFVASPPAVRGMGTSGSVSTAVFEDLHAEGGWADGKWKGEQVGPRSPTFSGYPRNVAGSVAEEGGRLTVTGAGDIAPAVRASLPTGGTLGEILTGAFAALVAVVVIGTQFITSEYRGSLIHLTLAAAPRRGRVLAAKAIVLWTVTFAAGLVGAAVAVPVGGRLARASGVYVFPVAFATELRVVAGIAALLATASVLALAVGAVLRHGAGAVSAVVVGIVLPYVLVAIPFMPAGVSNWAARVTPAAAFAVQQTLVPYDQVASVYTPYEGYYPLPPWAGLGVLAGYAAAALAVAAVLLHRRDA</sequence>
<feature type="transmembrane region" description="Helical" evidence="1">
    <location>
        <begin position="21"/>
        <end position="45"/>
    </location>
</feature>
<feature type="transmembrane region" description="Helical" evidence="1">
    <location>
        <begin position="403"/>
        <end position="422"/>
    </location>
</feature>
<reference evidence="2 3" key="1">
    <citation type="submission" date="2019-11" db="EMBL/GenBank/DDBJ databases">
        <authorList>
            <person name="Cao P."/>
        </authorList>
    </citation>
    <scope>NUCLEOTIDE SEQUENCE [LARGE SCALE GENOMIC DNA]</scope>
    <source>
        <strain evidence="2 3">NEAU-AAG5</strain>
    </source>
</reference>
<dbReference type="Proteomes" id="UP000432015">
    <property type="component" value="Unassembled WGS sequence"/>
</dbReference>
<organism evidence="2 3">
    <name type="scientific">Actinomadura litoris</name>
    <dbReference type="NCBI Taxonomy" id="2678616"/>
    <lineage>
        <taxon>Bacteria</taxon>
        <taxon>Bacillati</taxon>
        <taxon>Actinomycetota</taxon>
        <taxon>Actinomycetes</taxon>
        <taxon>Streptosporangiales</taxon>
        <taxon>Thermomonosporaceae</taxon>
        <taxon>Actinomadura</taxon>
    </lineage>
</organism>
<dbReference type="Gene3D" id="2.60.120.200">
    <property type="match status" value="1"/>
</dbReference>
<feature type="transmembrane region" description="Helical" evidence="1">
    <location>
        <begin position="467"/>
        <end position="488"/>
    </location>
</feature>
<dbReference type="GO" id="GO:0140359">
    <property type="term" value="F:ABC-type transporter activity"/>
    <property type="evidence" value="ECO:0007669"/>
    <property type="project" value="InterPro"/>
</dbReference>
<accession>A0A7K1L2N2</accession>
<feature type="transmembrane region" description="Helical" evidence="1">
    <location>
        <begin position="372"/>
        <end position="396"/>
    </location>
</feature>
<keyword evidence="1" id="KW-1133">Transmembrane helix</keyword>
<comment type="caution">
    <text evidence="2">The sequence shown here is derived from an EMBL/GenBank/DDBJ whole genome shotgun (WGS) entry which is preliminary data.</text>
</comment>
<dbReference type="GO" id="GO:0005886">
    <property type="term" value="C:plasma membrane"/>
    <property type="evidence" value="ECO:0007669"/>
    <property type="project" value="UniProtKB-SubCell"/>
</dbReference>
<proteinExistence type="predicted"/>
<evidence type="ECO:0000313" key="2">
    <source>
        <dbReference type="EMBL" id="MUN38690.1"/>
    </source>
</evidence>
<protein>
    <submittedName>
        <fullName evidence="2">ABC transporter permease subunit</fullName>
    </submittedName>
</protein>
<gene>
    <name evidence="2" type="ORF">GNZ18_19060</name>
</gene>
<keyword evidence="3" id="KW-1185">Reference proteome</keyword>
<feature type="transmembrane region" description="Helical" evidence="1">
    <location>
        <begin position="325"/>
        <end position="352"/>
    </location>
</feature>
<evidence type="ECO:0000256" key="1">
    <source>
        <dbReference type="SAM" id="Phobius"/>
    </source>
</evidence>
<dbReference type="RefSeq" id="WP_312874607.1">
    <property type="nucleotide sequence ID" value="NZ_WOFH01000006.1"/>
</dbReference>
<feature type="transmembrane region" description="Helical" evidence="1">
    <location>
        <begin position="284"/>
        <end position="304"/>
    </location>
</feature>
<keyword evidence="1" id="KW-0472">Membrane</keyword>
<dbReference type="EMBL" id="WOFH01000006">
    <property type="protein sequence ID" value="MUN38690.1"/>
    <property type="molecule type" value="Genomic_DNA"/>
</dbReference>
<keyword evidence="1" id="KW-0812">Transmembrane</keyword>